<comment type="caution">
    <text evidence="1">The sequence shown here is derived from an EMBL/GenBank/DDBJ whole genome shotgun (WGS) entry which is preliminary data.</text>
</comment>
<organism evidence="1 2">
    <name type="scientific">Penicillium nalgiovense</name>
    <dbReference type="NCBI Taxonomy" id="60175"/>
    <lineage>
        <taxon>Eukaryota</taxon>
        <taxon>Fungi</taxon>
        <taxon>Dikarya</taxon>
        <taxon>Ascomycota</taxon>
        <taxon>Pezizomycotina</taxon>
        <taxon>Eurotiomycetes</taxon>
        <taxon>Eurotiomycetidae</taxon>
        <taxon>Eurotiales</taxon>
        <taxon>Aspergillaceae</taxon>
        <taxon>Penicillium</taxon>
    </lineage>
</organism>
<name>A0A1V6W446_PENNA</name>
<feature type="non-terminal residue" evidence="1">
    <location>
        <position position="16"/>
    </location>
</feature>
<gene>
    <name evidence="1" type="ORF">PENNAL_c0391G03175</name>
</gene>
<evidence type="ECO:0000313" key="1">
    <source>
        <dbReference type="EMBL" id="OQE57678.1"/>
    </source>
</evidence>
<proteinExistence type="predicted"/>
<reference evidence="2" key="1">
    <citation type="journal article" date="2017" name="Nat. Microbiol.">
        <title>Global analysis of biosynthetic gene clusters reveals vast potential of secondary metabolite production in Penicillium species.</title>
        <authorList>
            <person name="Nielsen J.C."/>
            <person name="Grijseels S."/>
            <person name="Prigent S."/>
            <person name="Ji B."/>
            <person name="Dainat J."/>
            <person name="Nielsen K.F."/>
            <person name="Frisvad J.C."/>
            <person name="Workman M."/>
            <person name="Nielsen J."/>
        </authorList>
    </citation>
    <scope>NUCLEOTIDE SEQUENCE [LARGE SCALE GENOMIC DNA]</scope>
    <source>
        <strain evidence="2">IBT 13039</strain>
    </source>
</reference>
<protein>
    <submittedName>
        <fullName evidence="1">Uncharacterized protein</fullName>
    </submittedName>
</protein>
<dbReference type="AlphaFoldDB" id="A0A1V6W446"/>
<sequence>MAPLTTTATTSQRMMA</sequence>
<accession>A0A1V6W446</accession>
<dbReference type="EMBL" id="MOOB01000391">
    <property type="protein sequence ID" value="OQE57678.1"/>
    <property type="molecule type" value="Genomic_DNA"/>
</dbReference>
<keyword evidence="2" id="KW-1185">Reference proteome</keyword>
<evidence type="ECO:0000313" key="2">
    <source>
        <dbReference type="Proteomes" id="UP000191691"/>
    </source>
</evidence>
<dbReference type="Proteomes" id="UP000191691">
    <property type="component" value="Unassembled WGS sequence"/>
</dbReference>